<protein>
    <submittedName>
        <fullName evidence="5">Adenosine kinase</fullName>
    </submittedName>
</protein>
<dbReference type="CDD" id="cd01168">
    <property type="entry name" value="adenosine_kinase"/>
    <property type="match status" value="1"/>
</dbReference>
<dbReference type="EMBL" id="JANIBC010000001">
    <property type="protein sequence ID" value="MCQ8184075.1"/>
    <property type="molecule type" value="Genomic_DNA"/>
</dbReference>
<dbReference type="SUPFAM" id="SSF53613">
    <property type="entry name" value="Ribokinase-like"/>
    <property type="match status" value="1"/>
</dbReference>
<organism evidence="5 6">
    <name type="scientific">Parvularcula maris</name>
    <dbReference type="NCBI Taxonomy" id="2965077"/>
    <lineage>
        <taxon>Bacteria</taxon>
        <taxon>Pseudomonadati</taxon>
        <taxon>Pseudomonadota</taxon>
        <taxon>Alphaproteobacteria</taxon>
        <taxon>Parvularculales</taxon>
        <taxon>Parvularculaceae</taxon>
        <taxon>Parvularcula</taxon>
    </lineage>
</organism>
<accession>A0A9X2L6Q0</accession>
<gene>
    <name evidence="5" type="ORF">NOG11_01615</name>
</gene>
<proteinExistence type="inferred from homology"/>
<keyword evidence="3 5" id="KW-0418">Kinase</keyword>
<evidence type="ECO:0000256" key="3">
    <source>
        <dbReference type="ARBA" id="ARBA00022777"/>
    </source>
</evidence>
<evidence type="ECO:0000259" key="4">
    <source>
        <dbReference type="Pfam" id="PF00294"/>
    </source>
</evidence>
<evidence type="ECO:0000313" key="5">
    <source>
        <dbReference type="EMBL" id="MCQ8184075.1"/>
    </source>
</evidence>
<feature type="domain" description="Carbohydrate kinase PfkB" evidence="4">
    <location>
        <begin position="42"/>
        <end position="315"/>
    </location>
</feature>
<dbReference type="Proteomes" id="UP001142610">
    <property type="component" value="Unassembled WGS sequence"/>
</dbReference>
<keyword evidence="2" id="KW-0808">Transferase</keyword>
<dbReference type="InterPro" id="IPR029056">
    <property type="entry name" value="Ribokinase-like"/>
</dbReference>
<evidence type="ECO:0000313" key="6">
    <source>
        <dbReference type="Proteomes" id="UP001142610"/>
    </source>
</evidence>
<comment type="caution">
    <text evidence="5">The sequence shown here is derived from an EMBL/GenBank/DDBJ whole genome shotgun (WGS) entry which is preliminary data.</text>
</comment>
<evidence type="ECO:0000256" key="1">
    <source>
        <dbReference type="ARBA" id="ARBA00010688"/>
    </source>
</evidence>
<keyword evidence="6" id="KW-1185">Reference proteome</keyword>
<dbReference type="PANTHER" id="PTHR43320">
    <property type="entry name" value="SUGAR KINASE"/>
    <property type="match status" value="1"/>
</dbReference>
<dbReference type="AlphaFoldDB" id="A0A9X2L6Q0"/>
<dbReference type="InterPro" id="IPR052700">
    <property type="entry name" value="Carb_kinase_PfkB-like"/>
</dbReference>
<dbReference type="InterPro" id="IPR011611">
    <property type="entry name" value="PfkB_dom"/>
</dbReference>
<dbReference type="GO" id="GO:0016301">
    <property type="term" value="F:kinase activity"/>
    <property type="evidence" value="ECO:0007669"/>
    <property type="project" value="UniProtKB-KW"/>
</dbReference>
<dbReference type="Gene3D" id="3.30.1110.10">
    <property type="match status" value="1"/>
</dbReference>
<name>A0A9X2L6Q0_9PROT</name>
<dbReference type="Pfam" id="PF00294">
    <property type="entry name" value="PfkB"/>
    <property type="match status" value="1"/>
</dbReference>
<comment type="similarity">
    <text evidence="1">Belongs to the carbohydrate kinase PfkB family.</text>
</comment>
<dbReference type="RefSeq" id="WP_256617881.1">
    <property type="nucleotide sequence ID" value="NZ_JANIBC010000001.1"/>
</dbReference>
<evidence type="ECO:0000256" key="2">
    <source>
        <dbReference type="ARBA" id="ARBA00022679"/>
    </source>
</evidence>
<sequence>MADIQVAALGNAIVDVLADVDEAFLADHAIPKGGMVLIDTDKAREITSAFTDTVRVAGGSAANTCACLASLGGTARFVGKVAKDELGDIYRKSLTDLGITFTTPAVTDALPSGRCLIAVTSDAERSMATYLGAAGELSPEDIQDGDFETAQICYLEGYNFEAPHARAACVEAASRAKKSGRFVAMTLSDAGMVQRQLEPLREFLKDTVDMVFANQDEAAMLTELDDPMEAATAMRGYGLWGAVTMSERGSLVFGPQGDIEKVDAIPPKQLVDTTGAGDAYAAGWLYGFTTCKPLQDCGRLGSLCAAEVISHMGPRPQVSLKELAQKKGLIDRG</sequence>
<reference evidence="5" key="1">
    <citation type="submission" date="2022-07" db="EMBL/GenBank/DDBJ databases">
        <title>Parvularcula maris sp. nov., an algicidal bacterium isolated from seawater.</title>
        <authorList>
            <person name="Li F."/>
        </authorList>
    </citation>
    <scope>NUCLEOTIDE SEQUENCE</scope>
    <source>
        <strain evidence="5">BGMRC 0090</strain>
    </source>
</reference>
<dbReference type="PANTHER" id="PTHR43320:SF3">
    <property type="entry name" value="CARBOHYDRATE KINASE PFKB DOMAIN-CONTAINING PROTEIN"/>
    <property type="match status" value="1"/>
</dbReference>
<dbReference type="Gene3D" id="3.40.1190.20">
    <property type="match status" value="1"/>
</dbReference>